<proteinExistence type="inferred from homology"/>
<keyword evidence="1" id="KW-0488">Methylation</keyword>
<comment type="caution">
    <text evidence="6">The sequence shown here is derived from an EMBL/GenBank/DDBJ whole genome shotgun (WGS) entry which is preliminary data.</text>
</comment>
<dbReference type="EMBL" id="JANUHA010000001">
    <property type="protein sequence ID" value="MCS0595223.1"/>
    <property type="molecule type" value="Genomic_DNA"/>
</dbReference>
<dbReference type="RefSeq" id="WP_258826294.1">
    <property type="nucleotide sequence ID" value="NZ_JANUHA010000001.1"/>
</dbReference>
<dbReference type="Pfam" id="PF12729">
    <property type="entry name" value="4HB_MCP_1"/>
    <property type="match status" value="1"/>
</dbReference>
<dbReference type="Proteomes" id="UP001206572">
    <property type="component" value="Unassembled WGS sequence"/>
</dbReference>
<dbReference type="PROSITE" id="PS50111">
    <property type="entry name" value="CHEMOTAXIS_TRANSDUC_2"/>
    <property type="match status" value="1"/>
</dbReference>
<gene>
    <name evidence="6" type="ORF">NX780_02565</name>
</gene>
<keyword evidence="3" id="KW-0807">Transducer</keyword>
<dbReference type="Gene3D" id="1.10.287.950">
    <property type="entry name" value="Methyl-accepting chemotaxis protein"/>
    <property type="match status" value="1"/>
</dbReference>
<protein>
    <submittedName>
        <fullName evidence="6">Methyl-accepting chemotaxis protein</fullName>
    </submittedName>
</protein>
<dbReference type="SUPFAM" id="SSF58104">
    <property type="entry name" value="Methyl-accepting chemotaxis protein (MCP) signaling domain"/>
    <property type="match status" value="1"/>
</dbReference>
<feature type="transmembrane region" description="Helical" evidence="4">
    <location>
        <begin position="12"/>
        <end position="32"/>
    </location>
</feature>
<feature type="domain" description="Methyl-accepting transducer" evidence="5">
    <location>
        <begin position="242"/>
        <end position="301"/>
    </location>
</feature>
<organism evidence="6 7">
    <name type="scientific">Massilia agri</name>
    <dbReference type="NCBI Taxonomy" id="1886785"/>
    <lineage>
        <taxon>Bacteria</taxon>
        <taxon>Pseudomonadati</taxon>
        <taxon>Pseudomonadota</taxon>
        <taxon>Betaproteobacteria</taxon>
        <taxon>Burkholderiales</taxon>
        <taxon>Oxalobacteraceae</taxon>
        <taxon>Telluria group</taxon>
        <taxon>Massilia</taxon>
    </lineage>
</organism>
<accession>A0ABT2AG54</accession>
<keyword evidence="4" id="KW-0472">Membrane</keyword>
<dbReference type="CDD" id="cd19411">
    <property type="entry name" value="MCP2201-like_sensor"/>
    <property type="match status" value="1"/>
</dbReference>
<feature type="transmembrane region" description="Helical" evidence="4">
    <location>
        <begin position="193"/>
        <end position="216"/>
    </location>
</feature>
<evidence type="ECO:0000256" key="3">
    <source>
        <dbReference type="PROSITE-ProRule" id="PRU00284"/>
    </source>
</evidence>
<keyword evidence="7" id="KW-1185">Reference proteome</keyword>
<dbReference type="PANTHER" id="PTHR43531">
    <property type="entry name" value="PROTEIN ICFG"/>
    <property type="match status" value="1"/>
</dbReference>
<evidence type="ECO:0000256" key="4">
    <source>
        <dbReference type="SAM" id="Phobius"/>
    </source>
</evidence>
<comment type="similarity">
    <text evidence="2">Belongs to the methyl-accepting chemotaxis (MCP) protein family.</text>
</comment>
<dbReference type="Pfam" id="PF00015">
    <property type="entry name" value="MCPsignal"/>
    <property type="match status" value="1"/>
</dbReference>
<evidence type="ECO:0000313" key="6">
    <source>
        <dbReference type="EMBL" id="MCS0595223.1"/>
    </source>
</evidence>
<keyword evidence="4" id="KW-0812">Transmembrane</keyword>
<evidence type="ECO:0000256" key="2">
    <source>
        <dbReference type="ARBA" id="ARBA00029447"/>
    </source>
</evidence>
<dbReference type="InterPro" id="IPR051310">
    <property type="entry name" value="MCP_chemotaxis"/>
</dbReference>
<dbReference type="InterPro" id="IPR004089">
    <property type="entry name" value="MCPsignal_dom"/>
</dbReference>
<keyword evidence="4" id="KW-1133">Transmembrane helix</keyword>
<sequence>MTTKPTSIGARLAIGYGAFLLLIIALSALAIVRVGQIGSLLDGAEGVARAKQRHATEMRGSVRERATALRDVVLAADAAAAAGPISRITTLSDNYARAASPLDALFHELPDVQPEERKALAAIKEQERRARPLLERVIALHAQGSPHEAATLLTQQAGPAFADWMASLTRFIEVEDKLAGDGMGAARGLASSFAGWMSALCLAALAATVPGAWFVARGLARKAQESEAPATVAPGLAPPPPKNADDIVGAIDGIAFQANILALDAAVEAVRNGAHEGGAAEEARALAQRAASVARDIRQLLASPAAQQEEASSIGAIADAAARVTAVMSAIVPGAELLETARRETALLRAASAATALEQGAQRLARALDAPAASAGVSG</sequence>
<dbReference type="InterPro" id="IPR047347">
    <property type="entry name" value="YvaQ-like_sensor"/>
</dbReference>
<reference evidence="6 7" key="1">
    <citation type="submission" date="2022-08" db="EMBL/GenBank/DDBJ databases">
        <title>Reclassification of Massilia species as members of the genera Telluria, Duganella, Pseudoduganella, Mokoshia gen. nov. and Zemynaea gen. nov. using orthogonal and non-orthogonal genome-based approaches.</title>
        <authorList>
            <person name="Bowman J.P."/>
        </authorList>
    </citation>
    <scope>NUCLEOTIDE SEQUENCE [LARGE SCALE GENOMIC DNA]</scope>
    <source>
        <strain evidence="6 7">JCM 31661</strain>
    </source>
</reference>
<name>A0ABT2AG54_9BURK</name>
<evidence type="ECO:0000256" key="1">
    <source>
        <dbReference type="ARBA" id="ARBA00022481"/>
    </source>
</evidence>
<evidence type="ECO:0000313" key="7">
    <source>
        <dbReference type="Proteomes" id="UP001206572"/>
    </source>
</evidence>
<evidence type="ECO:0000259" key="5">
    <source>
        <dbReference type="PROSITE" id="PS50111"/>
    </source>
</evidence>
<dbReference type="PANTHER" id="PTHR43531:SF14">
    <property type="entry name" value="METHYL-ACCEPTING CHEMOTAXIS PROTEIN I-RELATED"/>
    <property type="match status" value="1"/>
</dbReference>
<dbReference type="InterPro" id="IPR024478">
    <property type="entry name" value="HlyB_4HB_MCP"/>
</dbReference>